<dbReference type="InterPro" id="IPR036426">
    <property type="entry name" value="Bulb-type_lectin_dom_sf"/>
</dbReference>
<dbReference type="SUPFAM" id="SSF56112">
    <property type="entry name" value="Protein kinase-like (PK-like)"/>
    <property type="match status" value="1"/>
</dbReference>
<keyword evidence="5" id="KW-0675">Receptor</keyword>
<keyword evidence="8" id="KW-0067">ATP-binding</keyword>
<keyword evidence="12" id="KW-1185">Reference proteome</keyword>
<dbReference type="Proteomes" id="UP000008810">
    <property type="component" value="Chromosome 1"/>
</dbReference>
<reference evidence="10 11" key="1">
    <citation type="journal article" date="2010" name="Nature">
        <title>Genome sequencing and analysis of the model grass Brachypodium distachyon.</title>
        <authorList>
            <consortium name="International Brachypodium Initiative"/>
        </authorList>
    </citation>
    <scope>NUCLEOTIDE SEQUENCE [LARGE SCALE GENOMIC DNA]</scope>
    <source>
        <strain evidence="10 11">Bd21</strain>
    </source>
</reference>
<dbReference type="InParanoid" id="A0A2K2DMX2"/>
<dbReference type="InterPro" id="IPR017441">
    <property type="entry name" value="Protein_kinase_ATP_BS"/>
</dbReference>
<keyword evidence="8" id="KW-0547">Nucleotide-binding</keyword>
<dbReference type="GO" id="GO:0005524">
    <property type="term" value="F:ATP binding"/>
    <property type="evidence" value="ECO:0007669"/>
    <property type="project" value="UniProtKB-UniRule"/>
</dbReference>
<reference evidence="10" key="2">
    <citation type="submission" date="2017-06" db="EMBL/GenBank/DDBJ databases">
        <title>WGS assembly of Brachypodium distachyon.</title>
        <authorList>
            <consortium name="The International Brachypodium Initiative"/>
            <person name="Lucas S."/>
            <person name="Harmon-Smith M."/>
            <person name="Lail K."/>
            <person name="Tice H."/>
            <person name="Grimwood J."/>
            <person name="Bruce D."/>
            <person name="Barry K."/>
            <person name="Shu S."/>
            <person name="Lindquist E."/>
            <person name="Wang M."/>
            <person name="Pitluck S."/>
            <person name="Vogel J.P."/>
            <person name="Garvin D.F."/>
            <person name="Mockler T.C."/>
            <person name="Schmutz J."/>
            <person name="Rokhsar D."/>
            <person name="Bevan M.W."/>
        </authorList>
    </citation>
    <scope>NUCLEOTIDE SEQUENCE</scope>
    <source>
        <strain evidence="10">Bd21</strain>
    </source>
</reference>
<evidence type="ECO:0000256" key="5">
    <source>
        <dbReference type="ARBA" id="ARBA00023170"/>
    </source>
</evidence>
<evidence type="ECO:0000256" key="3">
    <source>
        <dbReference type="ARBA" id="ARBA00022729"/>
    </source>
</evidence>
<keyword evidence="4" id="KW-0430">Lectin</keyword>
<accession>A0A2K2DMX2</accession>
<evidence type="ECO:0000256" key="7">
    <source>
        <dbReference type="ARBA" id="ARBA00048679"/>
    </source>
</evidence>
<dbReference type="GO" id="GO:0004674">
    <property type="term" value="F:protein serine/threonine kinase activity"/>
    <property type="evidence" value="ECO:0007669"/>
    <property type="project" value="UniProtKB-EC"/>
</dbReference>
<evidence type="ECO:0000313" key="10">
    <source>
        <dbReference type="EMBL" id="PNT75629.1"/>
    </source>
</evidence>
<keyword evidence="3" id="KW-0732">Signal</keyword>
<feature type="compositionally biased region" description="Basic and acidic residues" evidence="9">
    <location>
        <begin position="360"/>
        <end position="372"/>
    </location>
</feature>
<evidence type="ECO:0000256" key="9">
    <source>
        <dbReference type="SAM" id="MobiDB-lite"/>
    </source>
</evidence>
<dbReference type="EnsemblPlants" id="PNT75629">
    <property type="protein sequence ID" value="PNT75629"/>
    <property type="gene ID" value="BRADI_1g35835v3"/>
</dbReference>
<sequence>MDARSQGKLISKRADTEFATGRFSMDVQTDGNVVLYVDLLSGNNRKNALLAHTDSPSGNTTLTFDDKGGLNYTLHNGAGQSLRLYKFARMDPDGIVRVYVRAAKSTSWSVSGAIPSNGCSKRTSGLQGACGPGSYCTEQKDRVSCVCPAGYTYTDAQHRDSSCTPEFVPQSCNGENNTGEYTLVDLPNTTWETSIYYRKYSSVTEDQCREYCLNDCFCAAALMIGGTDCVEMAAMTNGRQASDVTTKALIKVRRSNDPEKRDGENKNCTDSRGSLLSIRVHHLRKNRESQLQGLLSMRSFSWKELHQATNGFEKLLGKGSFGEVYEGRMKSPQQQLIAVKRLINWNESSEKGVRQRGAVHRADPPPEPGPHDRVYCKEGKHRMLVLEFMP</sequence>
<dbReference type="AlphaFoldDB" id="A0A2K2DMX2"/>
<dbReference type="GO" id="GO:0016020">
    <property type="term" value="C:membrane"/>
    <property type="evidence" value="ECO:0007669"/>
    <property type="project" value="UniProtKB-SubCell"/>
</dbReference>
<evidence type="ECO:0000256" key="6">
    <source>
        <dbReference type="ARBA" id="ARBA00047899"/>
    </source>
</evidence>
<dbReference type="Gramene" id="PNT75629">
    <property type="protein sequence ID" value="PNT75629"/>
    <property type="gene ID" value="BRADI_1g35835v3"/>
</dbReference>
<dbReference type="EC" id="2.7.11.1" evidence="2"/>
<dbReference type="Gene3D" id="3.30.200.20">
    <property type="entry name" value="Phosphorylase Kinase, domain 1"/>
    <property type="match status" value="1"/>
</dbReference>
<dbReference type="OrthoDB" id="310217at2759"/>
<feature type="region of interest" description="Disordered" evidence="9">
    <location>
        <begin position="350"/>
        <end position="372"/>
    </location>
</feature>
<organism evidence="10">
    <name type="scientific">Brachypodium distachyon</name>
    <name type="common">Purple false brome</name>
    <name type="synonym">Trachynia distachya</name>
    <dbReference type="NCBI Taxonomy" id="15368"/>
    <lineage>
        <taxon>Eukaryota</taxon>
        <taxon>Viridiplantae</taxon>
        <taxon>Streptophyta</taxon>
        <taxon>Embryophyta</taxon>
        <taxon>Tracheophyta</taxon>
        <taxon>Spermatophyta</taxon>
        <taxon>Magnoliopsida</taxon>
        <taxon>Liliopsida</taxon>
        <taxon>Poales</taxon>
        <taxon>Poaceae</taxon>
        <taxon>BOP clade</taxon>
        <taxon>Pooideae</taxon>
        <taxon>Stipodae</taxon>
        <taxon>Brachypodieae</taxon>
        <taxon>Brachypodium</taxon>
    </lineage>
</organism>
<dbReference type="PANTHER" id="PTHR47976">
    <property type="entry name" value="G-TYPE LECTIN S-RECEPTOR-LIKE SERINE/THREONINE-PROTEIN KINASE SD2-5"/>
    <property type="match status" value="1"/>
</dbReference>
<dbReference type="InterPro" id="IPR051343">
    <property type="entry name" value="G-type_lectin_kinases/EP1-like"/>
</dbReference>
<evidence type="ECO:0000313" key="12">
    <source>
        <dbReference type="Proteomes" id="UP000008810"/>
    </source>
</evidence>
<feature type="binding site" evidence="8">
    <location>
        <position position="340"/>
    </location>
    <ligand>
        <name>ATP</name>
        <dbReference type="ChEBI" id="CHEBI:30616"/>
    </ligand>
</feature>
<evidence type="ECO:0000256" key="8">
    <source>
        <dbReference type="PROSITE-ProRule" id="PRU10141"/>
    </source>
</evidence>
<dbReference type="InterPro" id="IPR011009">
    <property type="entry name" value="Kinase-like_dom_sf"/>
</dbReference>
<dbReference type="Gene3D" id="2.90.10.10">
    <property type="entry name" value="Bulb-type lectin domain"/>
    <property type="match status" value="1"/>
</dbReference>
<reference evidence="11" key="3">
    <citation type="submission" date="2018-08" db="UniProtKB">
        <authorList>
            <consortium name="EnsemblPlants"/>
        </authorList>
    </citation>
    <scope>IDENTIFICATION</scope>
    <source>
        <strain evidence="11">cv. Bd21</strain>
    </source>
</reference>
<dbReference type="EMBL" id="CM000880">
    <property type="protein sequence ID" value="PNT75629.1"/>
    <property type="molecule type" value="Genomic_DNA"/>
</dbReference>
<comment type="catalytic activity">
    <reaction evidence="7">
        <text>L-seryl-[protein] + ATP = O-phospho-L-seryl-[protein] + ADP + H(+)</text>
        <dbReference type="Rhea" id="RHEA:17989"/>
        <dbReference type="Rhea" id="RHEA-COMP:9863"/>
        <dbReference type="Rhea" id="RHEA-COMP:11604"/>
        <dbReference type="ChEBI" id="CHEBI:15378"/>
        <dbReference type="ChEBI" id="CHEBI:29999"/>
        <dbReference type="ChEBI" id="CHEBI:30616"/>
        <dbReference type="ChEBI" id="CHEBI:83421"/>
        <dbReference type="ChEBI" id="CHEBI:456216"/>
        <dbReference type="EC" id="2.7.11.1"/>
    </reaction>
</comment>
<evidence type="ECO:0000313" key="11">
    <source>
        <dbReference type="EnsemblPlants" id="PNT75629"/>
    </source>
</evidence>
<dbReference type="PANTHER" id="PTHR47976:SF10">
    <property type="entry name" value="RECEPTOR-LIKE SERINE_THREONINE-PROTEIN KINASE"/>
    <property type="match status" value="1"/>
</dbReference>
<evidence type="ECO:0000256" key="2">
    <source>
        <dbReference type="ARBA" id="ARBA00012513"/>
    </source>
</evidence>
<comment type="catalytic activity">
    <reaction evidence="6">
        <text>L-threonyl-[protein] + ATP = O-phospho-L-threonyl-[protein] + ADP + H(+)</text>
        <dbReference type="Rhea" id="RHEA:46608"/>
        <dbReference type="Rhea" id="RHEA-COMP:11060"/>
        <dbReference type="Rhea" id="RHEA-COMP:11605"/>
        <dbReference type="ChEBI" id="CHEBI:15378"/>
        <dbReference type="ChEBI" id="CHEBI:30013"/>
        <dbReference type="ChEBI" id="CHEBI:30616"/>
        <dbReference type="ChEBI" id="CHEBI:61977"/>
        <dbReference type="ChEBI" id="CHEBI:456216"/>
        <dbReference type="EC" id="2.7.11.1"/>
    </reaction>
</comment>
<proteinExistence type="predicted"/>
<dbReference type="PROSITE" id="PS00107">
    <property type="entry name" value="PROTEIN_KINASE_ATP"/>
    <property type="match status" value="1"/>
</dbReference>
<protein>
    <recommendedName>
        <fullName evidence="2">non-specific serine/threonine protein kinase</fullName>
        <ecNumber evidence="2">2.7.11.1</ecNumber>
    </recommendedName>
</protein>
<name>A0A2K2DMX2_BRADI</name>
<dbReference type="STRING" id="15368.A0A2K2DMX2"/>
<gene>
    <name evidence="10" type="ORF">BRADI_1g35835v3</name>
</gene>
<evidence type="ECO:0000256" key="4">
    <source>
        <dbReference type="ARBA" id="ARBA00022734"/>
    </source>
</evidence>
<evidence type="ECO:0000256" key="1">
    <source>
        <dbReference type="ARBA" id="ARBA00004479"/>
    </source>
</evidence>
<comment type="subcellular location">
    <subcellularLocation>
        <location evidence="1">Membrane</location>
        <topology evidence="1">Single-pass type I membrane protein</topology>
    </subcellularLocation>
</comment>